<gene>
    <name evidence="2" type="ORF">WS70_25335</name>
</gene>
<dbReference type="EMBL" id="CP013387">
    <property type="protein sequence ID" value="AOJ05052.1"/>
    <property type="molecule type" value="Genomic_DNA"/>
</dbReference>
<dbReference type="Proteomes" id="UP000062519">
    <property type="component" value="Chromosome 2"/>
</dbReference>
<evidence type="ECO:0000313" key="3">
    <source>
        <dbReference type="Proteomes" id="UP000062519"/>
    </source>
</evidence>
<dbReference type="AlphaFoldDB" id="A0A1B4FN05"/>
<dbReference type="InterPro" id="IPR029068">
    <property type="entry name" value="Glyas_Bleomycin-R_OHBP_Dase"/>
</dbReference>
<reference evidence="2 3" key="1">
    <citation type="submission" date="2015-12" db="EMBL/GenBank/DDBJ databases">
        <title>Diversity of Burkholderia near neighbor genomes.</title>
        <authorList>
            <person name="Sahl J."/>
            <person name="Wagner D."/>
            <person name="Keim P."/>
        </authorList>
    </citation>
    <scope>NUCLEOTIDE SEQUENCE [LARGE SCALE GENOMIC DNA]</scope>
    <source>
        <strain evidence="2 3">BDU6</strain>
    </source>
</reference>
<dbReference type="InterPro" id="IPR037523">
    <property type="entry name" value="VOC_core"/>
</dbReference>
<organism evidence="2 3">
    <name type="scientific">Burkholderia mayonis</name>
    <dbReference type="NCBI Taxonomy" id="1385591"/>
    <lineage>
        <taxon>Bacteria</taxon>
        <taxon>Pseudomonadati</taxon>
        <taxon>Pseudomonadota</taxon>
        <taxon>Betaproteobacteria</taxon>
        <taxon>Burkholderiales</taxon>
        <taxon>Burkholderiaceae</taxon>
        <taxon>Burkholderia</taxon>
        <taxon>pseudomallei group</taxon>
    </lineage>
</organism>
<feature type="domain" description="VOC" evidence="1">
    <location>
        <begin position="1"/>
        <end position="51"/>
    </location>
</feature>
<dbReference type="Pfam" id="PF00903">
    <property type="entry name" value="Glyoxalase"/>
    <property type="match status" value="1"/>
</dbReference>
<accession>A0A1B4FN05</accession>
<evidence type="ECO:0000313" key="2">
    <source>
        <dbReference type="EMBL" id="AOJ05052.1"/>
    </source>
</evidence>
<proteinExistence type="predicted"/>
<dbReference type="SUPFAM" id="SSF54593">
    <property type="entry name" value="Glyoxalase/Bleomycin resistance protein/Dihydroxybiphenyl dioxygenase"/>
    <property type="match status" value="1"/>
</dbReference>
<dbReference type="PROSITE" id="PS51819">
    <property type="entry name" value="VOC"/>
    <property type="match status" value="1"/>
</dbReference>
<protein>
    <recommendedName>
        <fullName evidence="1">VOC domain-containing protein</fullName>
    </recommendedName>
</protein>
<dbReference type="InterPro" id="IPR004360">
    <property type="entry name" value="Glyas_Fos-R_dOase_dom"/>
</dbReference>
<keyword evidence="3" id="KW-1185">Reference proteome</keyword>
<evidence type="ECO:0000259" key="1">
    <source>
        <dbReference type="PROSITE" id="PS51819"/>
    </source>
</evidence>
<dbReference type="Gene3D" id="3.10.180.10">
    <property type="entry name" value="2,3-Dihydroxybiphenyl 1,2-Dioxygenase, domain 1"/>
    <property type="match status" value="1"/>
</dbReference>
<name>A0A1B4FN05_9BURK</name>
<dbReference type="KEGG" id="buu:WS70_25335"/>
<sequence>MLTFVVNDIDGARQQLIENKVPVDNISDVGDGVKLCFFKDPDGNLLGLRQNPASQPRAEKIGY</sequence>